<feature type="compositionally biased region" description="Low complexity" evidence="10">
    <location>
        <begin position="876"/>
        <end position="888"/>
    </location>
</feature>
<keyword evidence="8" id="KW-0131">Cell cycle</keyword>
<proteinExistence type="inferred from homology"/>
<feature type="compositionally biased region" description="Polar residues" evidence="10">
    <location>
        <begin position="37"/>
        <end position="46"/>
    </location>
</feature>
<evidence type="ECO:0000256" key="8">
    <source>
        <dbReference type="ARBA" id="ARBA00023306"/>
    </source>
</evidence>
<keyword evidence="5" id="KW-0863">Zinc-finger</keyword>
<evidence type="ECO:0000259" key="11">
    <source>
        <dbReference type="Pfam" id="PF13878"/>
    </source>
</evidence>
<feature type="compositionally biased region" description="Basic and acidic residues" evidence="10">
    <location>
        <begin position="982"/>
        <end position="999"/>
    </location>
</feature>
<dbReference type="GO" id="GO:0005634">
    <property type="term" value="C:nucleus"/>
    <property type="evidence" value="ECO:0007669"/>
    <property type="project" value="UniProtKB-SubCell"/>
</dbReference>
<feature type="region of interest" description="Disordered" evidence="10">
    <location>
        <begin position="118"/>
        <end position="142"/>
    </location>
</feature>
<evidence type="ECO:0000313" key="13">
    <source>
        <dbReference type="EMBL" id="OAG23935.1"/>
    </source>
</evidence>
<accession>A0A177DW24</accession>
<dbReference type="Pfam" id="PF13878">
    <property type="entry name" value="zf-C2H2_3"/>
    <property type="match status" value="1"/>
</dbReference>
<dbReference type="InterPro" id="IPR028009">
    <property type="entry name" value="ESCO_Acetyltransf_dom"/>
</dbReference>
<feature type="compositionally biased region" description="Basic and acidic residues" evidence="10">
    <location>
        <begin position="594"/>
        <end position="605"/>
    </location>
</feature>
<comment type="subcellular location">
    <subcellularLocation>
        <location evidence="1">Nucleus</location>
    </subcellularLocation>
</comment>
<feature type="compositionally biased region" description="Polar residues" evidence="10">
    <location>
        <begin position="773"/>
        <end position="783"/>
    </location>
</feature>
<sequence length="1079" mass="117356">MSSFGAKKVVRTYSRQTKRQLYDEEPRTKRRRVETTIEYTKSTALTSLDAAPTVIVSSLERGSSTPPPSSPKDSPAVFSDEPPQSSPPSSPVPRSSPPPVQKRRPVFSIFKKQLKPRAPVKEALVEQSHNVQSSPKPAPKKKQMVQMQLDLASETRKTCKTCGMQYIPSHAEDAALHKKFHAMNLGGVDFTKPVVERFRKNQIWSGEGGFIAVVGRKDTLALRNRASDVLKVVNTELAAVPISDDELWGQTNRTACADATERRTASSKQQSSVKSEANVPLVDRFKIYLYIRGNKCVGACLAERIWEAYRVLNSTTSLEQEDGDAAVSQSSSISISTDSDPVTLGISRIWTSNQHRKNGIATRLLDSVRSDFLYGLNVDKAKVAFSQPTESGGNLARKWFGCQAGWHVIVTHAYPSSPLVGNNAYEVRWWGLFVVPRRIASTCISAMIKSQSRPSAAAFLALHHLTASPKLLPLLEDAAPPPTKTKKSVRILSPTTTIPPYSFDDKHATLSELRDRRSSQGPPASPPPPVTPAGYANSSVTAGEANAQVIGKDAMAVADVPPSPSPYVNHPQATPPPSNVPANPFSRTLASLEPQERENDEERTNTGRPMLGSSRASLDVESFKNLLMTGKPTPRPSGPPPQPTSVSQPLAGAQFETSSSTDTSSISRQSLFEPPQETHADSPRTSVDMAGSDEDESMGLVSEVKKGKKKPPPAPKHRHGKLVAPRQPQTVSFESFAATEPAQAPSPPAIRRTDSSDMQKPLPPTPVAAPQSLHISTQDTTPLQSPPILPTTSQPSTPSESSTRQKKTPPPVPLSRRQSQLKTTTTGNRSRSSSNLTISSQHSVDAPQSPGPNTLDPLFGAKSPPPPPPSRHGARLANLGNSSANSSSTELPQRSSSGRMPRSVPEPPSSRRSTLESQPSSPAPSVHRTSSISSNRNTHRNVSGESTGSNMPPPPPPPRRRQSNRSSLDQQRPHVSYSSPTESRRTSTEYRRTSTEQRRSSVASESSLRRTYEPVDEKTENEHALYSPIEESERRLGLDENISGGKEGEGRSDSSNILDDMEKFQREIDELRTRYKQAG</sequence>
<feature type="region of interest" description="Disordered" evidence="10">
    <location>
        <begin position="1"/>
        <end position="104"/>
    </location>
</feature>
<dbReference type="InterPro" id="IPR028005">
    <property type="entry name" value="AcTrfase_ESCO_Znf_dom"/>
</dbReference>
<organism evidence="13 14">
    <name type="scientific">Alternaria alternata</name>
    <name type="common">Alternaria rot fungus</name>
    <name type="synonym">Torula alternata</name>
    <dbReference type="NCBI Taxonomy" id="5599"/>
    <lineage>
        <taxon>Eukaryota</taxon>
        <taxon>Fungi</taxon>
        <taxon>Dikarya</taxon>
        <taxon>Ascomycota</taxon>
        <taxon>Pezizomycotina</taxon>
        <taxon>Dothideomycetes</taxon>
        <taxon>Pleosporomycetidae</taxon>
        <taxon>Pleosporales</taxon>
        <taxon>Pleosporineae</taxon>
        <taxon>Pleosporaceae</taxon>
        <taxon>Alternaria</taxon>
        <taxon>Alternaria sect. Alternaria</taxon>
        <taxon>Alternaria alternata complex</taxon>
    </lineage>
</organism>
<keyword evidence="7" id="KW-0539">Nucleus</keyword>
<protein>
    <recommendedName>
        <fullName evidence="15">N-acetyltransferase ECO1</fullName>
    </recommendedName>
</protein>
<evidence type="ECO:0000256" key="1">
    <source>
        <dbReference type="ARBA" id="ARBA00004123"/>
    </source>
</evidence>
<evidence type="ECO:0000313" key="14">
    <source>
        <dbReference type="Proteomes" id="UP000077248"/>
    </source>
</evidence>
<evidence type="ECO:0000256" key="5">
    <source>
        <dbReference type="ARBA" id="ARBA00022771"/>
    </source>
</evidence>
<evidence type="ECO:0000256" key="9">
    <source>
        <dbReference type="ARBA" id="ARBA00023315"/>
    </source>
</evidence>
<feature type="compositionally biased region" description="Pro residues" evidence="10">
    <location>
        <begin position="84"/>
        <end position="100"/>
    </location>
</feature>
<feature type="domain" description="N-acetyltransferase ESCO acetyl-transferase" evidence="12">
    <location>
        <begin position="341"/>
        <end position="408"/>
    </location>
</feature>
<name>A0A177DW24_ALTAL</name>
<feature type="compositionally biased region" description="Low complexity" evidence="10">
    <location>
        <begin position="823"/>
        <end position="835"/>
    </location>
</feature>
<feature type="compositionally biased region" description="Low complexity" evidence="10">
    <location>
        <begin position="790"/>
        <end position="802"/>
    </location>
</feature>
<dbReference type="STRING" id="5599.A0A177DW24"/>
<dbReference type="GO" id="GO:0008270">
    <property type="term" value="F:zinc ion binding"/>
    <property type="evidence" value="ECO:0007669"/>
    <property type="project" value="UniProtKB-KW"/>
</dbReference>
<reference evidence="13 14" key="1">
    <citation type="submission" date="2016-05" db="EMBL/GenBank/DDBJ databases">
        <title>Comparative analysis of secretome profiles of manganese(II)-oxidizing ascomycete fungi.</title>
        <authorList>
            <consortium name="DOE Joint Genome Institute"/>
            <person name="Zeiner C.A."/>
            <person name="Purvine S.O."/>
            <person name="Zink E.M."/>
            <person name="Wu S."/>
            <person name="Pasa-Tolic L."/>
            <person name="Chaput D.L."/>
            <person name="Haridas S."/>
            <person name="Grigoriev I.V."/>
            <person name="Santelli C.M."/>
            <person name="Hansel C.M."/>
        </authorList>
    </citation>
    <scope>NUCLEOTIDE SEQUENCE [LARGE SCALE GENOMIC DNA]</scope>
    <source>
        <strain evidence="13 14">SRC1lrK2f</strain>
    </source>
</reference>
<evidence type="ECO:0000256" key="3">
    <source>
        <dbReference type="ARBA" id="ARBA00022679"/>
    </source>
</evidence>
<dbReference type="VEuPathDB" id="FungiDB:CC77DRAFT_1006143"/>
<feature type="compositionally biased region" description="Basic and acidic residues" evidence="10">
    <location>
        <begin position="1007"/>
        <end position="1023"/>
    </location>
</feature>
<evidence type="ECO:0008006" key="15">
    <source>
        <dbReference type="Google" id="ProtNLM"/>
    </source>
</evidence>
<dbReference type="PANTHER" id="PTHR45884:SF2">
    <property type="entry name" value="N-ACETYLTRANSFERASE ECO"/>
    <property type="match status" value="1"/>
</dbReference>
<keyword evidence="9" id="KW-0012">Acyltransferase</keyword>
<feature type="compositionally biased region" description="Basic and acidic residues" evidence="10">
    <location>
        <begin position="503"/>
        <end position="518"/>
    </location>
</feature>
<gene>
    <name evidence="13" type="ORF">CC77DRAFT_1006143</name>
</gene>
<evidence type="ECO:0000256" key="4">
    <source>
        <dbReference type="ARBA" id="ARBA00022723"/>
    </source>
</evidence>
<evidence type="ECO:0000256" key="7">
    <source>
        <dbReference type="ARBA" id="ARBA00023242"/>
    </source>
</evidence>
<dbReference type="EMBL" id="KV441472">
    <property type="protein sequence ID" value="OAG23935.1"/>
    <property type="molecule type" value="Genomic_DNA"/>
</dbReference>
<dbReference type="PANTHER" id="PTHR45884">
    <property type="entry name" value="N-ACETYLTRANSFERASE ECO"/>
    <property type="match status" value="1"/>
</dbReference>
<keyword evidence="6" id="KW-0862">Zinc</keyword>
<dbReference type="Pfam" id="PF13880">
    <property type="entry name" value="Acetyltransf_13"/>
    <property type="match status" value="1"/>
</dbReference>
<feature type="compositionally biased region" description="Pro residues" evidence="10">
    <location>
        <begin position="633"/>
        <end position="643"/>
    </location>
</feature>
<keyword evidence="4" id="KW-0479">Metal-binding</keyword>
<dbReference type="RefSeq" id="XP_018389356.1">
    <property type="nucleotide sequence ID" value="XM_018523395.1"/>
</dbReference>
<comment type="similarity">
    <text evidence="2">Belongs to the acetyltransferase family. ECO subfamily.</text>
</comment>
<evidence type="ECO:0000256" key="6">
    <source>
        <dbReference type="ARBA" id="ARBA00022833"/>
    </source>
</evidence>
<keyword evidence="14" id="KW-1185">Reference proteome</keyword>
<dbReference type="GeneID" id="29108989"/>
<evidence type="ECO:0000256" key="2">
    <source>
        <dbReference type="ARBA" id="ARBA00005816"/>
    </source>
</evidence>
<dbReference type="Proteomes" id="UP000077248">
    <property type="component" value="Unassembled WGS sequence"/>
</dbReference>
<feature type="compositionally biased region" description="Low complexity" evidence="10">
    <location>
        <begin position="657"/>
        <end position="670"/>
    </location>
</feature>
<dbReference type="GO" id="GO:0061733">
    <property type="term" value="F:protein-lysine-acetyltransferase activity"/>
    <property type="evidence" value="ECO:0007669"/>
    <property type="project" value="TreeGrafter"/>
</dbReference>
<dbReference type="AlphaFoldDB" id="A0A177DW24"/>
<feature type="compositionally biased region" description="Basic residues" evidence="10">
    <location>
        <begin position="706"/>
        <end position="721"/>
    </location>
</feature>
<evidence type="ECO:0000256" key="10">
    <source>
        <dbReference type="SAM" id="MobiDB-lite"/>
    </source>
</evidence>
<feature type="compositionally biased region" description="Polar residues" evidence="10">
    <location>
        <begin position="889"/>
        <end position="898"/>
    </location>
</feature>
<dbReference type="KEGG" id="aalt:CC77DRAFT_1006143"/>
<keyword evidence="3" id="KW-0808">Transferase</keyword>
<feature type="region of interest" description="Disordered" evidence="10">
    <location>
        <begin position="474"/>
        <end position="537"/>
    </location>
</feature>
<dbReference type="OMA" id="HSIEAPQ"/>
<feature type="region of interest" description="Disordered" evidence="10">
    <location>
        <begin position="557"/>
        <end position="1061"/>
    </location>
</feature>
<evidence type="ECO:0000259" key="12">
    <source>
        <dbReference type="Pfam" id="PF13880"/>
    </source>
</evidence>
<dbReference type="GO" id="GO:0007064">
    <property type="term" value="P:mitotic sister chromatid cohesion"/>
    <property type="evidence" value="ECO:0007669"/>
    <property type="project" value="TreeGrafter"/>
</dbReference>
<dbReference type="GO" id="GO:0000785">
    <property type="term" value="C:chromatin"/>
    <property type="evidence" value="ECO:0007669"/>
    <property type="project" value="TreeGrafter"/>
</dbReference>
<feature type="domain" description="N-acetyltransferase ESCO zinc-finger" evidence="11">
    <location>
        <begin position="146"/>
        <end position="183"/>
    </location>
</feature>
<feature type="compositionally biased region" description="Polar residues" evidence="10">
    <location>
        <begin position="927"/>
        <end position="950"/>
    </location>
</feature>